<evidence type="ECO:0000313" key="1">
    <source>
        <dbReference type="EMBL" id="VWL84833.1"/>
    </source>
</evidence>
<keyword evidence="2" id="KW-1185">Reference proteome</keyword>
<evidence type="ECO:0000313" key="2">
    <source>
        <dbReference type="Proteomes" id="UP000419017"/>
    </source>
</evidence>
<protein>
    <submittedName>
        <fullName evidence="1">Uncharacterized protein</fullName>
    </submittedName>
</protein>
<name>A0A6I8M972_9FUSO</name>
<reference evidence="1 2" key="1">
    <citation type="submission" date="2019-10" db="EMBL/GenBank/DDBJ databases">
        <authorList>
            <person name="Blom J."/>
        </authorList>
    </citation>
    <scope>NUCLEOTIDE SEQUENCE [LARGE SCALE GENOMIC DNA]</scope>
    <source>
        <strain evidence="1 2">ES3154-GLU</strain>
    </source>
</reference>
<proteinExistence type="predicted"/>
<accession>A0A6I8M972</accession>
<dbReference type="AlphaFoldDB" id="A0A6I8M972"/>
<dbReference type="RefSeq" id="WP_156682889.1">
    <property type="nucleotide sequence ID" value="NZ_CABWIB010000001.1"/>
</dbReference>
<gene>
    <name evidence="1" type="ORF">OMES3154_00087</name>
</gene>
<dbReference type="EMBL" id="CABWIB010000001">
    <property type="protein sequence ID" value="VWL84833.1"/>
    <property type="molecule type" value="Genomic_DNA"/>
</dbReference>
<dbReference type="Proteomes" id="UP000419017">
    <property type="component" value="Unassembled WGS sequence"/>
</dbReference>
<organism evidence="1 2">
    <name type="scientific">Oceanivirga miroungae</name>
    <dbReference type="NCBI Taxonomy" id="1130046"/>
    <lineage>
        <taxon>Bacteria</taxon>
        <taxon>Fusobacteriati</taxon>
        <taxon>Fusobacteriota</taxon>
        <taxon>Fusobacteriia</taxon>
        <taxon>Fusobacteriales</taxon>
        <taxon>Leptotrichiaceae</taxon>
        <taxon>Oceanivirga</taxon>
    </lineage>
</organism>
<sequence length="472" mass="55166">MKKTLTILSILCTIISYSKLNGNFEISNNIELNLNKKNYKEKLEEFPLSPKVKLDLSDKDLRLDFGLEYEAKNISIDNVRLKKIILLDFNPKGNVWLKYTFPKKENIESYVKLTIEDELSRGTYQPYLRNKVFGEIEFNTEYNYYDYIWNFNTKNKTKLHDIAFPAFKTPGYRKIITKTNIDDFESIHSLSLKKDRLAMFKDFKSELSLKHYWGDKGIEYVKVEASANFDGLKEFDLIGNLSLQHNHVGKIKFKKYNDKEVPYSNSSIFTRLSLESKHKKFKNNDFSFKVLLNNIKIFTPKDTISLSINDTYSELGFEINEENRSIKNLTLSANGKFYNIFITDIAREQKLFPSKIIEEKLKDSFAYLKVDLGAKYDLHLTDKLTLSSHLNTIVSVDIIKYDKVKKSIFNNTKFEVVRKYDLKYDILKDLTLKADFSAGFNFNYPTDYNGNKKGIEFLSADIKSNVSLVYSW</sequence>